<evidence type="ECO:0000313" key="4">
    <source>
        <dbReference type="Proteomes" id="UP001642464"/>
    </source>
</evidence>
<evidence type="ECO:0000256" key="2">
    <source>
        <dbReference type="ARBA" id="ARBA00023235"/>
    </source>
</evidence>
<dbReference type="InterPro" id="IPR013078">
    <property type="entry name" value="His_Pase_superF_clade-1"/>
</dbReference>
<keyword evidence="4" id="KW-1185">Reference proteome</keyword>
<dbReference type="Proteomes" id="UP001642464">
    <property type="component" value="Unassembled WGS sequence"/>
</dbReference>
<dbReference type="Pfam" id="PF00300">
    <property type="entry name" value="His_Phos_1"/>
    <property type="match status" value="1"/>
</dbReference>
<dbReference type="PANTHER" id="PTHR48100:SF1">
    <property type="entry name" value="HISTIDINE PHOSPHATASE FAMILY PROTEIN-RELATED"/>
    <property type="match status" value="1"/>
</dbReference>
<dbReference type="PROSITE" id="PS00175">
    <property type="entry name" value="PG_MUTASE"/>
    <property type="match status" value="1"/>
</dbReference>
<dbReference type="SUPFAM" id="SSF53254">
    <property type="entry name" value="Phosphoglycerate mutase-like"/>
    <property type="match status" value="1"/>
</dbReference>
<keyword evidence="2" id="KW-0413">Isomerase</keyword>
<dbReference type="PANTHER" id="PTHR48100">
    <property type="entry name" value="BROAD-SPECIFICITY PHOSPHATASE YOR283W-RELATED"/>
    <property type="match status" value="1"/>
</dbReference>
<accession>A0ABP0MNU3</accession>
<sequence>MSSCLASASQFCCGSRGKRLSRLYLIRHGETVWNAERRIQGQLDIDINDNGMKQAEAAALALSKLGILPTLDAVVSSDLLRASRTADIIAAAAARGSGRRPARTLDPQLREIGYGKLQGTESDNADCKKLQSSTFNAWIEGDLSKGFPEGETGYEFLERILQGLRQAAGLGEAVVVVAHGGLIRWSAAQIAPTPDEAKRLVKSPIVNCCCSTLVYDHDSDSFHAEEWFADLQKSSGLQAKDDTG</sequence>
<dbReference type="InterPro" id="IPR029033">
    <property type="entry name" value="His_PPase_superfam"/>
</dbReference>
<dbReference type="InterPro" id="IPR001345">
    <property type="entry name" value="PG/BPGM_mutase_AS"/>
</dbReference>
<dbReference type="InterPro" id="IPR050275">
    <property type="entry name" value="PGM_Phosphatase"/>
</dbReference>
<name>A0ABP0MNU3_9DINO</name>
<reference evidence="3 4" key="1">
    <citation type="submission" date="2024-02" db="EMBL/GenBank/DDBJ databases">
        <authorList>
            <person name="Chen Y."/>
            <person name="Shah S."/>
            <person name="Dougan E. K."/>
            <person name="Thang M."/>
            <person name="Chan C."/>
        </authorList>
    </citation>
    <scope>NUCLEOTIDE SEQUENCE [LARGE SCALE GENOMIC DNA]</scope>
</reference>
<comment type="caution">
    <text evidence="3">The sequence shown here is derived from an EMBL/GenBank/DDBJ whole genome shotgun (WGS) entry which is preliminary data.</text>
</comment>
<proteinExistence type="predicted"/>
<evidence type="ECO:0000313" key="3">
    <source>
        <dbReference type="EMBL" id="CAK9053146.1"/>
    </source>
</evidence>
<dbReference type="EMBL" id="CAXAMM010023147">
    <property type="protein sequence ID" value="CAK9053146.1"/>
    <property type="molecule type" value="Genomic_DNA"/>
</dbReference>
<dbReference type="CDD" id="cd07067">
    <property type="entry name" value="HP_PGM_like"/>
    <property type="match status" value="1"/>
</dbReference>
<dbReference type="SMART" id="SM00855">
    <property type="entry name" value="PGAM"/>
    <property type="match status" value="1"/>
</dbReference>
<evidence type="ECO:0000256" key="1">
    <source>
        <dbReference type="ARBA" id="ARBA00023152"/>
    </source>
</evidence>
<gene>
    <name evidence="3" type="ORF">SCF082_LOCUS29000</name>
</gene>
<keyword evidence="1" id="KW-0324">Glycolysis</keyword>
<dbReference type="Gene3D" id="3.40.50.1240">
    <property type="entry name" value="Phosphoglycerate mutase-like"/>
    <property type="match status" value="1"/>
</dbReference>
<protein>
    <submittedName>
        <fullName evidence="3">Probable phosphoglycerate mutase GpmB (PGAM) (Phosphoglyceromutase)</fullName>
    </submittedName>
</protein>
<organism evidence="3 4">
    <name type="scientific">Durusdinium trenchii</name>
    <dbReference type="NCBI Taxonomy" id="1381693"/>
    <lineage>
        <taxon>Eukaryota</taxon>
        <taxon>Sar</taxon>
        <taxon>Alveolata</taxon>
        <taxon>Dinophyceae</taxon>
        <taxon>Suessiales</taxon>
        <taxon>Symbiodiniaceae</taxon>
        <taxon>Durusdinium</taxon>
    </lineage>
</organism>